<proteinExistence type="predicted"/>
<dbReference type="GeneTree" id="ENSGT00390000003127"/>
<dbReference type="InterPro" id="IPR031410">
    <property type="entry name" value="SAXO4"/>
</dbReference>
<evidence type="ECO:0000313" key="2">
    <source>
        <dbReference type="Ensembl" id="ENSMODP00000046410.1"/>
    </source>
</evidence>
<dbReference type="PANTHER" id="PTHR34349">
    <property type="entry name" value="PROTEIN PHOSPHATASE 1 REGULATORY SUBUNIT 32"/>
    <property type="match status" value="1"/>
</dbReference>
<feature type="region of interest" description="Disordered" evidence="1">
    <location>
        <begin position="1"/>
        <end position="24"/>
    </location>
</feature>
<reference evidence="2 3" key="1">
    <citation type="journal article" date="2007" name="Nature">
        <title>Genome of the marsupial Monodelphis domestica reveals innovation in non-coding sequences.</title>
        <authorList>
            <person name="Mikkelsen T.S."/>
            <person name="Wakefield M.J."/>
            <person name="Aken B."/>
            <person name="Amemiya C.T."/>
            <person name="Chang J.L."/>
            <person name="Duke S."/>
            <person name="Garber M."/>
            <person name="Gentles A.J."/>
            <person name="Goodstadt L."/>
            <person name="Heger A."/>
            <person name="Jurka J."/>
            <person name="Kamal M."/>
            <person name="Mauceli E."/>
            <person name="Searle S.M."/>
            <person name="Sharpe T."/>
            <person name="Baker M.L."/>
            <person name="Batzer M.A."/>
            <person name="Benos P.V."/>
            <person name="Belov K."/>
            <person name="Clamp M."/>
            <person name="Cook A."/>
            <person name="Cuff J."/>
            <person name="Das R."/>
            <person name="Davidow L."/>
            <person name="Deakin J.E."/>
            <person name="Fazzari M.J."/>
            <person name="Glass J.L."/>
            <person name="Grabherr M."/>
            <person name="Greally J.M."/>
            <person name="Gu W."/>
            <person name="Hore T.A."/>
            <person name="Huttley G.A."/>
            <person name="Kleber M."/>
            <person name="Jirtle R.L."/>
            <person name="Koina E."/>
            <person name="Lee J.T."/>
            <person name="Mahony S."/>
            <person name="Marra M.A."/>
            <person name="Miller R.D."/>
            <person name="Nicholls R.D."/>
            <person name="Oda M."/>
            <person name="Papenfuss A.T."/>
            <person name="Parra Z.E."/>
            <person name="Pollock D.D."/>
            <person name="Ray D.A."/>
            <person name="Schein J.E."/>
            <person name="Speed T.P."/>
            <person name="Thompson K."/>
            <person name="VandeBerg J.L."/>
            <person name="Wade C.M."/>
            <person name="Walker J.A."/>
            <person name="Waters P.D."/>
            <person name="Webber C."/>
            <person name="Weidman J.R."/>
            <person name="Xie X."/>
            <person name="Zody M.C."/>
            <person name="Baldwin J."/>
            <person name="Abdouelleil A."/>
            <person name="Abdulkadir J."/>
            <person name="Abebe A."/>
            <person name="Abera B."/>
            <person name="Abreu J."/>
            <person name="Acer S.C."/>
            <person name="Aftuck L."/>
            <person name="Alexander A."/>
            <person name="An P."/>
            <person name="Anderson E."/>
            <person name="Anderson S."/>
            <person name="Arachi H."/>
            <person name="Azer M."/>
            <person name="Bachantsang P."/>
            <person name="Barry A."/>
            <person name="Bayul T."/>
            <person name="Berlin A."/>
            <person name="Bessette D."/>
            <person name="Bloom T."/>
            <person name="Bloom T."/>
            <person name="Boguslavskiy L."/>
            <person name="Bonnet C."/>
            <person name="Boukhgalter B."/>
            <person name="Bourzgui I."/>
            <person name="Brown A."/>
            <person name="Cahill P."/>
            <person name="Channer S."/>
            <person name="Cheshatsang Y."/>
            <person name="Chuda L."/>
            <person name="Citroen M."/>
            <person name="Collymore A."/>
            <person name="Cooke P."/>
            <person name="Costello M."/>
            <person name="D'Aco K."/>
            <person name="Daza R."/>
            <person name="De Haan G."/>
            <person name="DeGray S."/>
            <person name="DeMaso C."/>
            <person name="Dhargay N."/>
            <person name="Dooley K."/>
            <person name="Dooley E."/>
            <person name="Doricent M."/>
            <person name="Dorje P."/>
            <person name="Dorjee K."/>
            <person name="Dupes A."/>
            <person name="Elong R."/>
            <person name="Falk J."/>
            <person name="Farina A."/>
            <person name="Faro S."/>
            <person name="Ferguson D."/>
            <person name="Fisher S."/>
            <person name="Foley C.D."/>
            <person name="Franke A."/>
            <person name="Friedrich D."/>
            <person name="Gadbois L."/>
            <person name="Gearin G."/>
            <person name="Gearin C.R."/>
            <person name="Giannoukos G."/>
            <person name="Goode T."/>
            <person name="Graham J."/>
            <person name="Grandbois E."/>
            <person name="Grewal S."/>
            <person name="Gyaltsen K."/>
            <person name="Hafez N."/>
            <person name="Hagos B."/>
            <person name="Hall J."/>
            <person name="Henson C."/>
            <person name="Hollinger A."/>
            <person name="Honan T."/>
            <person name="Huard M.D."/>
            <person name="Hughes L."/>
            <person name="Hurhula B."/>
            <person name="Husby M.E."/>
            <person name="Kamat A."/>
            <person name="Kanga B."/>
            <person name="Kashin S."/>
            <person name="Khazanovich D."/>
            <person name="Kisner P."/>
            <person name="Lance K."/>
            <person name="Lara M."/>
            <person name="Lee W."/>
            <person name="Lennon N."/>
            <person name="Letendre F."/>
            <person name="LeVine R."/>
            <person name="Lipovsky A."/>
            <person name="Liu X."/>
            <person name="Liu J."/>
            <person name="Liu S."/>
            <person name="Lokyitsang T."/>
            <person name="Lokyitsang Y."/>
            <person name="Lubonja R."/>
            <person name="Lui A."/>
            <person name="MacDonald P."/>
            <person name="Magnisalis V."/>
            <person name="Maru K."/>
            <person name="Matthews C."/>
            <person name="McCusker W."/>
            <person name="McDonough S."/>
            <person name="Mehta T."/>
            <person name="Meldrim J."/>
            <person name="Meneus L."/>
            <person name="Mihai O."/>
            <person name="Mihalev A."/>
            <person name="Mihova T."/>
            <person name="Mittelman R."/>
            <person name="Mlenga V."/>
            <person name="Montmayeur A."/>
            <person name="Mulrain L."/>
            <person name="Navidi A."/>
            <person name="Naylor J."/>
            <person name="Negash T."/>
            <person name="Nguyen T."/>
            <person name="Nguyen N."/>
            <person name="Nicol R."/>
            <person name="Norbu C."/>
            <person name="Norbu N."/>
            <person name="Novod N."/>
            <person name="O'Neill B."/>
            <person name="Osman S."/>
            <person name="Markiewicz E."/>
            <person name="Oyono O.L."/>
            <person name="Patti C."/>
            <person name="Phunkhang P."/>
            <person name="Pierre F."/>
            <person name="Priest M."/>
            <person name="Raghuraman S."/>
            <person name="Rege F."/>
            <person name="Reyes R."/>
            <person name="Rise C."/>
            <person name="Rogov P."/>
            <person name="Ross K."/>
            <person name="Ryan E."/>
            <person name="Settipalli S."/>
            <person name="Shea T."/>
            <person name="Sherpa N."/>
            <person name="Shi L."/>
            <person name="Shih D."/>
            <person name="Sparrow T."/>
            <person name="Spaulding J."/>
            <person name="Stalker J."/>
            <person name="Stange-Thomann N."/>
            <person name="Stavropoulos S."/>
            <person name="Stone C."/>
            <person name="Strader C."/>
            <person name="Tesfaye S."/>
            <person name="Thomson T."/>
            <person name="Thoulutsang Y."/>
            <person name="Thoulutsang D."/>
            <person name="Topham K."/>
            <person name="Topping I."/>
            <person name="Tsamla T."/>
            <person name="Vassiliev H."/>
            <person name="Vo A."/>
            <person name="Wangchuk T."/>
            <person name="Wangdi T."/>
            <person name="Weiand M."/>
            <person name="Wilkinson J."/>
            <person name="Wilson A."/>
            <person name="Yadav S."/>
            <person name="Young G."/>
            <person name="Yu Q."/>
            <person name="Zembek L."/>
            <person name="Zhong D."/>
            <person name="Zimmer A."/>
            <person name="Zwirko Z."/>
            <person name="Jaffe D.B."/>
            <person name="Alvarez P."/>
            <person name="Brockman W."/>
            <person name="Butler J."/>
            <person name="Chin C."/>
            <person name="Gnerre S."/>
            <person name="MacCallum I."/>
            <person name="Graves J.A."/>
            <person name="Ponting C.P."/>
            <person name="Breen M."/>
            <person name="Samollow P.B."/>
            <person name="Lander E.S."/>
            <person name="Lindblad-Toh K."/>
        </authorList>
    </citation>
    <scope>NUCLEOTIDE SEQUENCE [LARGE SCALE GENOMIC DNA]</scope>
</reference>
<accession>A0A5F8GFV8</accession>
<name>A0A5F8GFV8_MONDO</name>
<dbReference type="Proteomes" id="UP000002280">
    <property type="component" value="Chromosome 5"/>
</dbReference>
<dbReference type="Pfam" id="PF15691">
    <property type="entry name" value="PPP1R32"/>
    <property type="match status" value="1"/>
</dbReference>
<reference evidence="2" key="2">
    <citation type="submission" date="2025-08" db="UniProtKB">
        <authorList>
            <consortium name="Ensembl"/>
        </authorList>
    </citation>
    <scope>IDENTIFICATION</scope>
</reference>
<dbReference type="AlphaFoldDB" id="A0A5F8GFV8"/>
<keyword evidence="3" id="KW-1185">Reference proteome</keyword>
<sequence>MPAHHRWGSWELGGGGPATEDRIPKAPVAHSPIRSVLECPWGSPSPISLTLVFLNSWGSPSCTITPISNQLPGPFLLCPREPAKDAPQSVYGQSYHPMELQDGRNPLPWTVYQSGSSYVRDKVNSCVPSKEVKKVHFNTQDYGGHAITGLEPKTVPTLHEYVGKGGIEMENYRYGPRFMTSEYNSKYRYEIPGQPDFLQKKTIGAKEDTGFTEQGTKNPIVPQSLPGEPVSYYGPLCPNFFSAPHYCLYSQGSKVGGLSLSYPLPRTRRCPSSFSPLPDLFSPSLPCLYLSMLKGSRSSSASPLPSVGLSFFLCKMRM</sequence>
<dbReference type="Bgee" id="ENSMODG00000020368">
    <property type="expression patterns" value="Expressed in spermatocyte and 13 other cell types or tissues"/>
</dbReference>
<evidence type="ECO:0000313" key="3">
    <source>
        <dbReference type="Proteomes" id="UP000002280"/>
    </source>
</evidence>
<organism evidence="2 3">
    <name type="scientific">Monodelphis domestica</name>
    <name type="common">Gray short-tailed opossum</name>
    <dbReference type="NCBI Taxonomy" id="13616"/>
    <lineage>
        <taxon>Eukaryota</taxon>
        <taxon>Metazoa</taxon>
        <taxon>Chordata</taxon>
        <taxon>Craniata</taxon>
        <taxon>Vertebrata</taxon>
        <taxon>Euteleostomi</taxon>
        <taxon>Mammalia</taxon>
        <taxon>Metatheria</taxon>
        <taxon>Didelphimorphia</taxon>
        <taxon>Didelphidae</taxon>
        <taxon>Monodelphis</taxon>
    </lineage>
</organism>
<protein>
    <submittedName>
        <fullName evidence="2">Uncharacterized protein</fullName>
    </submittedName>
</protein>
<dbReference type="PANTHER" id="PTHR34349:SF1">
    <property type="entry name" value="PROTEIN PHOSPHATASE 1 REGULATORY SUBUNIT 32"/>
    <property type="match status" value="1"/>
</dbReference>
<evidence type="ECO:0000256" key="1">
    <source>
        <dbReference type="SAM" id="MobiDB-lite"/>
    </source>
</evidence>
<reference evidence="2" key="3">
    <citation type="submission" date="2025-09" db="UniProtKB">
        <authorList>
            <consortium name="Ensembl"/>
        </authorList>
    </citation>
    <scope>IDENTIFICATION</scope>
</reference>
<dbReference type="Ensembl" id="ENSMODT00000073105.1">
    <property type="protein sequence ID" value="ENSMODP00000046410.1"/>
    <property type="gene ID" value="ENSMODG00000020368.4"/>
</dbReference>